<dbReference type="GO" id="GO:0003676">
    <property type="term" value="F:nucleic acid binding"/>
    <property type="evidence" value="ECO:0007669"/>
    <property type="project" value="InterPro"/>
</dbReference>
<dbReference type="STRING" id="597456.A0A0L7RDB6"/>
<dbReference type="OrthoDB" id="422540at2759"/>
<dbReference type="PANTHER" id="PTHR38681:SF1">
    <property type="entry name" value="RETROVIRUS-RELATED POL POLYPROTEIN FROM TRANSPOSON 412-LIKE PROTEIN"/>
    <property type="match status" value="1"/>
</dbReference>
<evidence type="ECO:0000313" key="1">
    <source>
        <dbReference type="EMBL" id="KOC68814.1"/>
    </source>
</evidence>
<dbReference type="EMBL" id="KQ414614">
    <property type="protein sequence ID" value="KOC68814.1"/>
    <property type="molecule type" value="Genomic_DNA"/>
</dbReference>
<dbReference type="Proteomes" id="UP000053825">
    <property type="component" value="Unassembled WGS sequence"/>
</dbReference>
<dbReference type="PANTHER" id="PTHR38681">
    <property type="entry name" value="RETROVIRUS-RELATED POL POLYPROTEIN FROM TRANSPOSON 412-LIKE PROTEIN-RELATED"/>
    <property type="match status" value="1"/>
</dbReference>
<evidence type="ECO:0000313" key="2">
    <source>
        <dbReference type="Proteomes" id="UP000053825"/>
    </source>
</evidence>
<feature type="non-terminal residue" evidence="1">
    <location>
        <position position="1"/>
    </location>
</feature>
<reference evidence="1 2" key="1">
    <citation type="submission" date="2015-07" db="EMBL/GenBank/DDBJ databases">
        <title>The genome of Habropoda laboriosa.</title>
        <authorList>
            <person name="Pan H."/>
            <person name="Kapheim K."/>
        </authorList>
    </citation>
    <scope>NUCLEOTIDE SEQUENCE [LARGE SCALE GENOMIC DNA]</scope>
    <source>
        <strain evidence="1">0110345459</strain>
    </source>
</reference>
<protein>
    <recommendedName>
        <fullName evidence="3">Integrase catalytic domain-containing protein</fullName>
    </recommendedName>
</protein>
<name>A0A0L7RDB6_9HYME</name>
<organism evidence="1 2">
    <name type="scientific">Habropoda laboriosa</name>
    <dbReference type="NCBI Taxonomy" id="597456"/>
    <lineage>
        <taxon>Eukaryota</taxon>
        <taxon>Metazoa</taxon>
        <taxon>Ecdysozoa</taxon>
        <taxon>Arthropoda</taxon>
        <taxon>Hexapoda</taxon>
        <taxon>Insecta</taxon>
        <taxon>Pterygota</taxon>
        <taxon>Neoptera</taxon>
        <taxon>Endopterygota</taxon>
        <taxon>Hymenoptera</taxon>
        <taxon>Apocrita</taxon>
        <taxon>Aculeata</taxon>
        <taxon>Apoidea</taxon>
        <taxon>Anthophila</taxon>
        <taxon>Apidae</taxon>
        <taxon>Habropoda</taxon>
    </lineage>
</organism>
<evidence type="ECO:0008006" key="3">
    <source>
        <dbReference type="Google" id="ProtNLM"/>
    </source>
</evidence>
<proteinExistence type="predicted"/>
<gene>
    <name evidence="1" type="ORF">WH47_10802</name>
</gene>
<keyword evidence="2" id="KW-1185">Reference proteome</keyword>
<sequence length="88" mass="9982">FNKLTNLLGCNRIRTTAYHPAANGMIERWHRSLKAAIMCNLPYKKRIDILPTVLLGLRTSFNEDIGATAAEMLYGTTLRLRGCFNRNV</sequence>
<dbReference type="SUPFAM" id="SSF53098">
    <property type="entry name" value="Ribonuclease H-like"/>
    <property type="match status" value="1"/>
</dbReference>
<accession>A0A0L7RDB6</accession>
<dbReference type="Gene3D" id="3.30.420.10">
    <property type="entry name" value="Ribonuclease H-like superfamily/Ribonuclease H"/>
    <property type="match status" value="1"/>
</dbReference>
<dbReference type="AlphaFoldDB" id="A0A0L7RDB6"/>
<dbReference type="InterPro" id="IPR036397">
    <property type="entry name" value="RNaseH_sf"/>
</dbReference>
<dbReference type="InterPro" id="IPR012337">
    <property type="entry name" value="RNaseH-like_sf"/>
</dbReference>